<dbReference type="CDD" id="cd03224">
    <property type="entry name" value="ABC_TM1139_LivF_branched"/>
    <property type="match status" value="1"/>
</dbReference>
<dbReference type="OrthoDB" id="9776369at2"/>
<evidence type="ECO:0000256" key="4">
    <source>
        <dbReference type="ARBA" id="ARBA00022692"/>
    </source>
</evidence>
<gene>
    <name evidence="13" type="ORF">SAMN04488561_4136</name>
</gene>
<dbReference type="Gene3D" id="1.20.1250.20">
    <property type="entry name" value="MFS general substrate transporter like domains"/>
    <property type="match status" value="2"/>
</dbReference>
<dbReference type="GO" id="GO:0005886">
    <property type="term" value="C:plasma membrane"/>
    <property type="evidence" value="ECO:0007669"/>
    <property type="project" value="UniProtKB-SubCell"/>
</dbReference>
<evidence type="ECO:0000256" key="7">
    <source>
        <dbReference type="ARBA" id="ARBA00022970"/>
    </source>
</evidence>
<evidence type="ECO:0000259" key="11">
    <source>
        <dbReference type="PROSITE" id="PS50850"/>
    </source>
</evidence>
<dbReference type="EMBL" id="FNUC01000004">
    <property type="protein sequence ID" value="SEF11870.1"/>
    <property type="molecule type" value="Genomic_DNA"/>
</dbReference>
<keyword evidence="4 10" id="KW-0812">Transmembrane</keyword>
<feature type="transmembrane region" description="Helical" evidence="10">
    <location>
        <begin position="385"/>
        <end position="409"/>
    </location>
</feature>
<evidence type="ECO:0000256" key="2">
    <source>
        <dbReference type="ARBA" id="ARBA00005417"/>
    </source>
</evidence>
<dbReference type="InterPro" id="IPR020846">
    <property type="entry name" value="MFS_dom"/>
</dbReference>
<feature type="transmembrane region" description="Helical" evidence="10">
    <location>
        <begin position="134"/>
        <end position="154"/>
    </location>
</feature>
<keyword evidence="3" id="KW-0813">Transport</keyword>
<dbReference type="Pfam" id="PF00005">
    <property type="entry name" value="ABC_tran"/>
    <property type="match status" value="1"/>
</dbReference>
<evidence type="ECO:0000256" key="9">
    <source>
        <dbReference type="ARBA" id="ARBA00023136"/>
    </source>
</evidence>
<feature type="domain" description="Major facilitator superfamily (MFS) profile" evidence="11">
    <location>
        <begin position="69"/>
        <end position="474"/>
    </location>
</feature>
<keyword evidence="14" id="KW-1185">Reference proteome</keyword>
<feature type="transmembrane region" description="Helical" evidence="10">
    <location>
        <begin position="361"/>
        <end position="379"/>
    </location>
</feature>
<dbReference type="SUPFAM" id="SSF103473">
    <property type="entry name" value="MFS general substrate transporter"/>
    <property type="match status" value="1"/>
</dbReference>
<dbReference type="GO" id="GO:0016887">
    <property type="term" value="F:ATP hydrolysis activity"/>
    <property type="evidence" value="ECO:0007669"/>
    <property type="project" value="InterPro"/>
</dbReference>
<comment type="similarity">
    <text evidence="2">Belongs to the ABC transporter superfamily.</text>
</comment>
<dbReference type="Gene3D" id="3.40.50.300">
    <property type="entry name" value="P-loop containing nucleotide triphosphate hydrolases"/>
    <property type="match status" value="1"/>
</dbReference>
<feature type="transmembrane region" description="Helical" evidence="10">
    <location>
        <begin position="193"/>
        <end position="215"/>
    </location>
</feature>
<evidence type="ECO:0000256" key="3">
    <source>
        <dbReference type="ARBA" id="ARBA00022448"/>
    </source>
</evidence>
<dbReference type="PROSITE" id="PS50893">
    <property type="entry name" value="ABC_TRANSPORTER_2"/>
    <property type="match status" value="1"/>
</dbReference>
<dbReference type="InterPro" id="IPR003439">
    <property type="entry name" value="ABC_transporter-like_ATP-bd"/>
</dbReference>
<dbReference type="AlphaFoldDB" id="A0A1H5PDT0"/>
<reference evidence="14" key="1">
    <citation type="submission" date="2016-10" db="EMBL/GenBank/DDBJ databases">
        <authorList>
            <person name="Varghese N."/>
            <person name="Submissions S."/>
        </authorList>
    </citation>
    <scope>NUCLEOTIDE SEQUENCE [LARGE SCALE GENOMIC DNA]</scope>
    <source>
        <strain evidence="14">DSM 45237</strain>
    </source>
</reference>
<organism evidence="13 14">
    <name type="scientific">Jiangella alba</name>
    <dbReference type="NCBI Taxonomy" id="561176"/>
    <lineage>
        <taxon>Bacteria</taxon>
        <taxon>Bacillati</taxon>
        <taxon>Actinomycetota</taxon>
        <taxon>Actinomycetes</taxon>
        <taxon>Jiangellales</taxon>
        <taxon>Jiangellaceae</taxon>
        <taxon>Jiangella</taxon>
    </lineage>
</organism>
<evidence type="ECO:0000256" key="1">
    <source>
        <dbReference type="ARBA" id="ARBA00004651"/>
    </source>
</evidence>
<feature type="transmembrane region" description="Helical" evidence="10">
    <location>
        <begin position="65"/>
        <end position="83"/>
    </location>
</feature>
<evidence type="ECO:0000313" key="14">
    <source>
        <dbReference type="Proteomes" id="UP000181980"/>
    </source>
</evidence>
<evidence type="ECO:0000256" key="8">
    <source>
        <dbReference type="ARBA" id="ARBA00022989"/>
    </source>
</evidence>
<feature type="transmembrane region" description="Helical" evidence="10">
    <location>
        <begin position="421"/>
        <end position="445"/>
    </location>
</feature>
<evidence type="ECO:0000256" key="10">
    <source>
        <dbReference type="SAM" id="Phobius"/>
    </source>
</evidence>
<comment type="subcellular location">
    <subcellularLocation>
        <location evidence="1">Cell membrane</location>
        <topology evidence="1">Multi-pass membrane protein</topology>
    </subcellularLocation>
</comment>
<feature type="domain" description="ABC transporter" evidence="12">
    <location>
        <begin position="507"/>
        <end position="740"/>
    </location>
</feature>
<dbReference type="InterPro" id="IPR011701">
    <property type="entry name" value="MFS"/>
</dbReference>
<dbReference type="GO" id="GO:0005524">
    <property type="term" value="F:ATP binding"/>
    <property type="evidence" value="ECO:0007669"/>
    <property type="project" value="UniProtKB-KW"/>
</dbReference>
<protein>
    <submittedName>
        <fullName evidence="13">ABC-type branched-chain amino acid transport system, ATPase component</fullName>
    </submittedName>
</protein>
<dbReference type="GO" id="GO:0015807">
    <property type="term" value="P:L-amino acid transport"/>
    <property type="evidence" value="ECO:0007669"/>
    <property type="project" value="TreeGrafter"/>
</dbReference>
<evidence type="ECO:0000256" key="5">
    <source>
        <dbReference type="ARBA" id="ARBA00022741"/>
    </source>
</evidence>
<feature type="transmembrane region" description="Helical" evidence="10">
    <location>
        <begin position="103"/>
        <end position="127"/>
    </location>
</feature>
<dbReference type="SMART" id="SM00382">
    <property type="entry name" value="AAA"/>
    <property type="match status" value="1"/>
</dbReference>
<dbReference type="InterPro" id="IPR017871">
    <property type="entry name" value="ABC_transporter-like_CS"/>
</dbReference>
<keyword evidence="8 10" id="KW-1133">Transmembrane helix</keyword>
<evidence type="ECO:0000259" key="12">
    <source>
        <dbReference type="PROSITE" id="PS50893"/>
    </source>
</evidence>
<evidence type="ECO:0000256" key="6">
    <source>
        <dbReference type="ARBA" id="ARBA00022840"/>
    </source>
</evidence>
<dbReference type="PROSITE" id="PS50850">
    <property type="entry name" value="MFS"/>
    <property type="match status" value="1"/>
</dbReference>
<dbReference type="SUPFAM" id="SSF52540">
    <property type="entry name" value="P-loop containing nucleoside triphosphate hydrolases"/>
    <property type="match status" value="1"/>
</dbReference>
<accession>A0A1H5PDT0</accession>
<dbReference type="STRING" id="561176.SAMN04488561_4136"/>
<dbReference type="InterPro" id="IPR003593">
    <property type="entry name" value="AAA+_ATPase"/>
</dbReference>
<feature type="transmembrane region" description="Helical" evidence="10">
    <location>
        <begin position="227"/>
        <end position="247"/>
    </location>
</feature>
<keyword evidence="7" id="KW-0029">Amino-acid transport</keyword>
<name>A0A1H5PDT0_9ACTN</name>
<dbReference type="PANTHER" id="PTHR43820">
    <property type="entry name" value="HIGH-AFFINITY BRANCHED-CHAIN AMINO ACID TRANSPORT ATP-BINDING PROTEIN LIVF"/>
    <property type="match status" value="1"/>
</dbReference>
<evidence type="ECO:0000313" key="13">
    <source>
        <dbReference type="EMBL" id="SEF11870.1"/>
    </source>
</evidence>
<feature type="transmembrane region" description="Helical" evidence="10">
    <location>
        <begin position="291"/>
        <end position="316"/>
    </location>
</feature>
<feature type="transmembrane region" description="Helical" evidence="10">
    <location>
        <begin position="328"/>
        <end position="349"/>
    </location>
</feature>
<sequence>MTEPTAEPADPGGPRTATLTAAVLAEESRRQEAQTQRSEPLVLPDELLPAVGAAELSLRDTLRRGGWAIVTLAVLLVVIEQLSRETTNVLAPDIRAYFGLSDTGLMALASFGGIALVLGAVPMAWLADRVPRKYVVAGSAAGAALCLVGAALAGNTFQLFLAYSGIGLAAAYSTPVFGSLISDGYPLEGRGRIFSLHAMATPLGLALGPFTAGSIATLAGGAEGWRWAYLALAVPVAVLAIAALVFLREPVRGRYEQETVTGEVLDQSDRGGELPITIGTAFARMKKIKTFYFMCLGIGALGLALITVPLQLTLLLRDEYGYGAFTRGWILSLCQIPSIVAMLIAGRRFDRMYRVDPARTMRVAGYAIVAYGVLTLVALRLQQPALLLVCYALATAFTGMALVAVNPLVASVAPYRLRAQAFAIVPIFTFLMGGFLGALVVGAISDAHGQRVALTIAVPVSTVAGGYLFHRGARYLRQDISRAVEELLEEQEERRRIAADPQHTPVLQVRNLDFSYGTVQVLFGIDLEVARGEVLALLGTNGAGKSSLLRVISGLGIPDRGVIRLNGRSLTYAEAELRFRAGVVQLRGGAGVFPELTVTENLRTALLTTDLSPAEAKDRVDRALGRFPALADARQSRACDLSGGQQQMVALAMTLVHEPELLIIDELSLGLAPVVVQELLAVVEELKREGTTMIIVEQSLNLALSFADRAVFMEKGRIMFEGSAAELAGRDDLVRAVFLGETRGSR</sequence>
<dbReference type="Proteomes" id="UP000181980">
    <property type="component" value="Unassembled WGS sequence"/>
</dbReference>
<dbReference type="RefSeq" id="WP_069109893.1">
    <property type="nucleotide sequence ID" value="NZ_FNUC01000004.1"/>
</dbReference>
<keyword evidence="9 10" id="KW-0472">Membrane</keyword>
<feature type="transmembrane region" description="Helical" evidence="10">
    <location>
        <begin position="160"/>
        <end position="181"/>
    </location>
</feature>
<dbReference type="PROSITE" id="PS00211">
    <property type="entry name" value="ABC_TRANSPORTER_1"/>
    <property type="match status" value="1"/>
</dbReference>
<proteinExistence type="inferred from homology"/>
<dbReference type="Pfam" id="PF07690">
    <property type="entry name" value="MFS_1"/>
    <property type="match status" value="1"/>
</dbReference>
<dbReference type="InterPro" id="IPR036259">
    <property type="entry name" value="MFS_trans_sf"/>
</dbReference>
<dbReference type="PANTHER" id="PTHR43820:SF4">
    <property type="entry name" value="HIGH-AFFINITY BRANCHED-CHAIN AMINO ACID TRANSPORT ATP-BINDING PROTEIN LIVF"/>
    <property type="match status" value="1"/>
</dbReference>
<feature type="transmembrane region" description="Helical" evidence="10">
    <location>
        <begin position="451"/>
        <end position="469"/>
    </location>
</feature>
<keyword evidence="6" id="KW-0067">ATP-binding</keyword>
<dbReference type="InterPro" id="IPR027417">
    <property type="entry name" value="P-loop_NTPase"/>
</dbReference>
<dbReference type="InterPro" id="IPR052156">
    <property type="entry name" value="BCAA_Transport_ATP-bd_LivF"/>
</dbReference>
<dbReference type="GO" id="GO:0015658">
    <property type="term" value="F:branched-chain amino acid transmembrane transporter activity"/>
    <property type="evidence" value="ECO:0007669"/>
    <property type="project" value="TreeGrafter"/>
</dbReference>
<keyword evidence="5" id="KW-0547">Nucleotide-binding</keyword>